<protein>
    <submittedName>
        <fullName evidence="7">Probable conjugal transfer protein TrbF</fullName>
    </submittedName>
</protein>
<evidence type="ECO:0000256" key="3">
    <source>
        <dbReference type="ARBA" id="ARBA00022989"/>
    </source>
</evidence>
<organism evidence="7 8">
    <name type="scientific">Desulfotalea psychrophila (strain LSv54 / DSM 12343)</name>
    <dbReference type="NCBI Taxonomy" id="177439"/>
    <lineage>
        <taxon>Bacteria</taxon>
        <taxon>Pseudomonadati</taxon>
        <taxon>Thermodesulfobacteriota</taxon>
        <taxon>Desulfobulbia</taxon>
        <taxon>Desulfobulbales</taxon>
        <taxon>Desulfocapsaceae</taxon>
        <taxon>Desulfotalea</taxon>
    </lineage>
</organism>
<dbReference type="EMBL" id="CR522871">
    <property type="protein sequence ID" value="CAG37881.1"/>
    <property type="molecule type" value="Genomic_DNA"/>
</dbReference>
<evidence type="ECO:0000256" key="4">
    <source>
        <dbReference type="ARBA" id="ARBA00023136"/>
    </source>
</evidence>
<proteinExistence type="predicted"/>
<dbReference type="Pfam" id="PF04335">
    <property type="entry name" value="VirB8"/>
    <property type="match status" value="1"/>
</dbReference>
<dbReference type="eggNOG" id="COG3701">
    <property type="taxonomic scope" value="Bacteria"/>
</dbReference>
<dbReference type="SUPFAM" id="SSF54427">
    <property type="entry name" value="NTF2-like"/>
    <property type="match status" value="1"/>
</dbReference>
<evidence type="ECO:0000259" key="6">
    <source>
        <dbReference type="Pfam" id="PF04335"/>
    </source>
</evidence>
<keyword evidence="3 5" id="KW-1133">Transmembrane helix</keyword>
<dbReference type="InterPro" id="IPR007430">
    <property type="entry name" value="VirB8"/>
</dbReference>
<dbReference type="STRING" id="177439.DPPB17"/>
<dbReference type="Proteomes" id="UP000000602">
    <property type="component" value="Plasmid large"/>
</dbReference>
<keyword evidence="4 5" id="KW-0472">Membrane</keyword>
<accession>Q6AIG6</accession>
<dbReference type="OrthoDB" id="597581at2"/>
<dbReference type="Gene3D" id="3.10.450.230">
    <property type="entry name" value="VirB8 protein"/>
    <property type="match status" value="1"/>
</dbReference>
<feature type="domain" description="Bacterial virulence protein VirB8" evidence="6">
    <location>
        <begin position="14"/>
        <end position="217"/>
    </location>
</feature>
<evidence type="ECO:0000313" key="7">
    <source>
        <dbReference type="EMBL" id="CAG37881.1"/>
    </source>
</evidence>
<dbReference type="InterPro" id="IPR032710">
    <property type="entry name" value="NTF2-like_dom_sf"/>
</dbReference>
<reference evidence="7 8" key="1">
    <citation type="journal article" date="2004" name="Environ. Microbiol.">
        <title>The genome of Desulfotalea psychrophila, a sulfate-reducing bacterium from permanently cold Arctic sediments.</title>
        <authorList>
            <person name="Rabus R."/>
            <person name="Ruepp A."/>
            <person name="Frickey T."/>
            <person name="Rattei T."/>
            <person name="Fartmann B."/>
            <person name="Stark M."/>
            <person name="Bauer M."/>
            <person name="Zibat A."/>
            <person name="Lombardot T."/>
            <person name="Becker I."/>
            <person name="Amann J."/>
            <person name="Gellner K."/>
            <person name="Teeling H."/>
            <person name="Leuschner W.D."/>
            <person name="Gloeckner F.-O."/>
            <person name="Lupas A.N."/>
            <person name="Amann R."/>
            <person name="Klenk H.-P."/>
        </authorList>
    </citation>
    <scope>NUCLEOTIDE SEQUENCE [LARGE SCALE GENOMIC DNA]</scope>
    <source>
        <strain evidence="8">DSM 12343 / LSv54</strain>
        <plasmid evidence="8">large</plasmid>
    </source>
</reference>
<name>Q6AIG6_DESPS</name>
<evidence type="ECO:0000313" key="8">
    <source>
        <dbReference type="Proteomes" id="UP000000602"/>
    </source>
</evidence>
<keyword evidence="2 5" id="KW-0812">Transmembrane</keyword>
<gene>
    <name evidence="7" type="ordered locus">DPPB17</name>
</gene>
<dbReference type="InterPro" id="IPR035658">
    <property type="entry name" value="TrbF"/>
</dbReference>
<keyword evidence="8" id="KW-1185">Reference proteome</keyword>
<evidence type="ECO:0000256" key="1">
    <source>
        <dbReference type="ARBA" id="ARBA00004167"/>
    </source>
</evidence>
<dbReference type="RefSeq" id="WP_011190376.1">
    <property type="nucleotide sequence ID" value="NC_006139.1"/>
</dbReference>
<dbReference type="HOGENOM" id="CLU_076026_1_0_7"/>
<sequence length="221" mass="24970">MSEKGTMSNPYLIGRQAWAEENGSIINSRNNWRSCGFIALALLSFSLFINYYQATQAKLIPYLLEVDKAGNMYARGVAHTYTKLPRSVIEGSIISFITEWRTVSADLGLQKKYVQQTNYRSAGSATGILGEWYSENNPYKLAETNLVDIKIQGVPLVISKNSWQIEWIETTRNHNGVTQYTTIYQANVQIQLKAPTTEREVLKNATGVFVTSLSWTKKLNQ</sequence>
<evidence type="ECO:0000256" key="2">
    <source>
        <dbReference type="ARBA" id="ARBA00022692"/>
    </source>
</evidence>
<comment type="subcellular location">
    <subcellularLocation>
        <location evidence="1">Membrane</location>
        <topology evidence="1">Single-pass membrane protein</topology>
    </subcellularLocation>
</comment>
<dbReference type="GO" id="GO:0016020">
    <property type="term" value="C:membrane"/>
    <property type="evidence" value="ECO:0007669"/>
    <property type="project" value="UniProtKB-SubCell"/>
</dbReference>
<evidence type="ECO:0000256" key="5">
    <source>
        <dbReference type="SAM" id="Phobius"/>
    </source>
</evidence>
<dbReference type="KEGG" id="dps:DPPB17"/>
<feature type="transmembrane region" description="Helical" evidence="5">
    <location>
        <begin position="34"/>
        <end position="52"/>
    </location>
</feature>
<dbReference type="CDD" id="cd16425">
    <property type="entry name" value="TrbF"/>
    <property type="match status" value="1"/>
</dbReference>
<geneLocation type="plasmid" evidence="8">
    <name>large</name>
</geneLocation>
<dbReference type="AlphaFoldDB" id="Q6AIG6"/>